<feature type="non-terminal residue" evidence="2">
    <location>
        <position position="203"/>
    </location>
</feature>
<dbReference type="RefSeq" id="WP_005970382.1">
    <property type="nucleotide sequence ID" value="NZ_GG665889.1"/>
</dbReference>
<evidence type="ECO:0000313" key="3">
    <source>
        <dbReference type="Proteomes" id="UP000003748"/>
    </source>
</evidence>
<feature type="domain" description="Autotransporter" evidence="1">
    <location>
        <begin position="1"/>
        <end position="203"/>
    </location>
</feature>
<feature type="non-terminal residue" evidence="2">
    <location>
        <position position="1"/>
    </location>
</feature>
<evidence type="ECO:0000313" key="2">
    <source>
        <dbReference type="EMBL" id="EFE87992.1"/>
    </source>
</evidence>
<accession>D4CRN2</accession>
<dbReference type="InterPro" id="IPR005546">
    <property type="entry name" value="Autotransporte_beta"/>
</dbReference>
<dbReference type="GO" id="GO:0019867">
    <property type="term" value="C:outer membrane"/>
    <property type="evidence" value="ECO:0007669"/>
    <property type="project" value="InterPro"/>
</dbReference>
<dbReference type="eggNOG" id="COG3468">
    <property type="taxonomic scope" value="Bacteria"/>
</dbReference>
<dbReference type="Gene3D" id="2.40.128.130">
    <property type="entry name" value="Autotransporter beta-domain"/>
    <property type="match status" value="1"/>
</dbReference>
<proteinExistence type="predicted"/>
<dbReference type="InterPro" id="IPR036709">
    <property type="entry name" value="Autotransporte_beta_dom_sf"/>
</dbReference>
<dbReference type="InterPro" id="IPR006315">
    <property type="entry name" value="OM_autotransptr_brl_dom"/>
</dbReference>
<comment type="caution">
    <text evidence="2">The sequence shown here is derived from an EMBL/GenBank/DDBJ whole genome shotgun (WGS) entry which is preliminary data.</text>
</comment>
<gene>
    <name evidence="2" type="ORF">FUSPEROL_00040</name>
</gene>
<dbReference type="PROSITE" id="PS51208">
    <property type="entry name" value="AUTOTRANSPORTER"/>
    <property type="match status" value="1"/>
</dbReference>
<dbReference type="AlphaFoldDB" id="D4CRN2"/>
<dbReference type="Proteomes" id="UP000003748">
    <property type="component" value="Unassembled WGS sequence"/>
</dbReference>
<name>D4CRN2_9FUSO</name>
<protein>
    <submittedName>
        <fullName evidence="2">Autotransporter beta-domain protein</fullName>
    </submittedName>
</protein>
<dbReference type="Pfam" id="PF03797">
    <property type="entry name" value="Autotransporter"/>
    <property type="match status" value="1"/>
</dbReference>
<evidence type="ECO:0000259" key="1">
    <source>
        <dbReference type="PROSITE" id="PS51208"/>
    </source>
</evidence>
<dbReference type="HOGENOM" id="CLU_079784_0_0_0"/>
<sequence>KLGIFKSVPFDHNNSLNWTISGDIFAGYNKINRRFLVVDEVFNAKGRYHTYGIGLKNEIGKEFRLSESFSLRPYGSLGLEYGRVSKVREKSGEIKLEVKSNDYFSVKPEIGAELDYKAYFGRKTLKVGVAVAYENELGRVANGKNKARVAGTDADWFNIRGEKEDRRGNVKSDLNIGWDNQRVGVTANIGYDTKGHNIRGGVG</sequence>
<reference evidence="2 3" key="1">
    <citation type="submission" date="2010-02" db="EMBL/GenBank/DDBJ databases">
        <authorList>
            <person name="Weinstock G."/>
            <person name="Sodergren E."/>
            <person name="Clifton S."/>
            <person name="Fulton L."/>
            <person name="Fulton B."/>
            <person name="Courtney L."/>
            <person name="Fronick C."/>
            <person name="Harrison M."/>
            <person name="Strong C."/>
            <person name="Farmer C."/>
            <person name="Delahaunty K."/>
            <person name="Markovic C."/>
            <person name="Hall O."/>
            <person name="Minx P."/>
            <person name="Tomlinson C."/>
            <person name="Mitreva M."/>
            <person name="Nelson J."/>
            <person name="Hou S."/>
            <person name="Wollam A."/>
            <person name="Pepin K.H."/>
            <person name="Johnson M."/>
            <person name="Bhonagiri V."/>
            <person name="Zhang X."/>
            <person name="Suruliraj S."/>
            <person name="Warren W."/>
            <person name="Chinwalla A."/>
            <person name="Mardis E.R."/>
            <person name="Wilson R.K."/>
        </authorList>
    </citation>
    <scope>NUCLEOTIDE SEQUENCE [LARGE SCALE GENOMIC DNA]</scope>
    <source>
        <strain evidence="2 3">ATCC 33693</strain>
    </source>
</reference>
<dbReference type="OrthoDB" id="78031at2"/>
<dbReference type="GeneID" id="78418376"/>
<dbReference type="EMBL" id="ACJY01000015">
    <property type="protein sequence ID" value="EFE87992.1"/>
    <property type="molecule type" value="Genomic_DNA"/>
</dbReference>
<dbReference type="NCBIfam" id="TIGR01414">
    <property type="entry name" value="autotrans_barl"/>
    <property type="match status" value="1"/>
</dbReference>
<dbReference type="SUPFAM" id="SSF103515">
    <property type="entry name" value="Autotransporter"/>
    <property type="match status" value="1"/>
</dbReference>
<organism evidence="2 3">
    <name type="scientific">Fusobacterium periodonticum ATCC 33693</name>
    <dbReference type="NCBI Taxonomy" id="546275"/>
    <lineage>
        <taxon>Bacteria</taxon>
        <taxon>Fusobacteriati</taxon>
        <taxon>Fusobacteriota</taxon>
        <taxon>Fusobacteriia</taxon>
        <taxon>Fusobacteriales</taxon>
        <taxon>Fusobacteriaceae</taxon>
        <taxon>Fusobacterium</taxon>
    </lineage>
</organism>